<comment type="caution">
    <text evidence="2">The sequence shown here is derived from an EMBL/GenBank/DDBJ whole genome shotgun (WGS) entry which is preliminary data.</text>
</comment>
<evidence type="ECO:0000313" key="3">
    <source>
        <dbReference type="Proteomes" id="UP000184255"/>
    </source>
</evidence>
<feature type="compositionally biased region" description="Basic and acidic residues" evidence="1">
    <location>
        <begin position="42"/>
        <end position="67"/>
    </location>
</feature>
<organism evidence="2 3">
    <name type="scientific">Fusarium mangiferae</name>
    <name type="common">Mango malformation disease fungus</name>
    <dbReference type="NCBI Taxonomy" id="192010"/>
    <lineage>
        <taxon>Eukaryota</taxon>
        <taxon>Fungi</taxon>
        <taxon>Dikarya</taxon>
        <taxon>Ascomycota</taxon>
        <taxon>Pezizomycotina</taxon>
        <taxon>Sordariomycetes</taxon>
        <taxon>Hypocreomycetidae</taxon>
        <taxon>Hypocreales</taxon>
        <taxon>Nectriaceae</taxon>
        <taxon>Fusarium</taxon>
        <taxon>Fusarium fujikuroi species complex</taxon>
    </lineage>
</organism>
<name>A0A1L7UFC3_FUSMA</name>
<keyword evidence="3" id="KW-1185">Reference proteome</keyword>
<protein>
    <submittedName>
        <fullName evidence="2">Uncharacterized protein</fullName>
    </submittedName>
</protein>
<dbReference type="EMBL" id="FCQH01000049">
    <property type="protein sequence ID" value="CVL09374.1"/>
    <property type="molecule type" value="Genomic_DNA"/>
</dbReference>
<dbReference type="Proteomes" id="UP000184255">
    <property type="component" value="Unassembled WGS sequence"/>
</dbReference>
<feature type="compositionally biased region" description="Acidic residues" evidence="1">
    <location>
        <begin position="1"/>
        <end position="11"/>
    </location>
</feature>
<reference evidence="3" key="1">
    <citation type="journal article" date="2016" name="Genome Biol. Evol.">
        <title>Comparative 'omics' of the Fusarium fujikuroi species complex highlights differences in genetic potential and metabolite synthesis.</title>
        <authorList>
            <person name="Niehaus E.-M."/>
            <person name="Muensterkoetter M."/>
            <person name="Proctor R.H."/>
            <person name="Brown D.W."/>
            <person name="Sharon A."/>
            <person name="Idan Y."/>
            <person name="Oren-Young L."/>
            <person name="Sieber C.M."/>
            <person name="Novak O."/>
            <person name="Pencik A."/>
            <person name="Tarkowska D."/>
            <person name="Hromadova K."/>
            <person name="Freeman S."/>
            <person name="Maymon M."/>
            <person name="Elazar M."/>
            <person name="Youssef S.A."/>
            <person name="El-Shabrawy E.S.M."/>
            <person name="Shalaby A.B.A."/>
            <person name="Houterman P."/>
            <person name="Brock N.L."/>
            <person name="Burkhardt I."/>
            <person name="Tsavkelova E.A."/>
            <person name="Dickschat J.S."/>
            <person name="Galuszka P."/>
            <person name="Gueldener U."/>
            <person name="Tudzynski B."/>
        </authorList>
    </citation>
    <scope>NUCLEOTIDE SEQUENCE [LARGE SCALE GENOMIC DNA]</scope>
    <source>
        <strain evidence="3">MRC7560</strain>
    </source>
</reference>
<gene>
    <name evidence="2" type="ORF">FMAN_15528</name>
</gene>
<dbReference type="RefSeq" id="XP_041691629.1">
    <property type="nucleotide sequence ID" value="XM_041826340.1"/>
</dbReference>
<accession>A0A1L7UFC3</accession>
<dbReference type="GeneID" id="65094768"/>
<feature type="region of interest" description="Disordered" evidence="1">
    <location>
        <begin position="1"/>
        <end position="95"/>
    </location>
</feature>
<evidence type="ECO:0000313" key="2">
    <source>
        <dbReference type="EMBL" id="CVL09374.1"/>
    </source>
</evidence>
<sequence>MSNSQDSEESIDVSSQCVQQTTSESQTNGHAVDAPNTGTSEQHSDNTESERKSECDMGRYSKHEITEKTQALVAAAGSQTPYPPSKNAQGQSPSANIHEPVYEVFPACPELMRLKEETKQTEVLHDAFLLLNH</sequence>
<evidence type="ECO:0000256" key="1">
    <source>
        <dbReference type="SAM" id="MobiDB-lite"/>
    </source>
</evidence>
<feature type="compositionally biased region" description="Polar residues" evidence="1">
    <location>
        <begin position="12"/>
        <end position="29"/>
    </location>
</feature>
<dbReference type="VEuPathDB" id="FungiDB:FMAN_15528"/>
<proteinExistence type="predicted"/>
<feature type="compositionally biased region" description="Polar residues" evidence="1">
    <location>
        <begin position="86"/>
        <end position="95"/>
    </location>
</feature>
<dbReference type="AlphaFoldDB" id="A0A1L7UFC3"/>